<protein>
    <submittedName>
        <fullName evidence="7">PRD domain-containing protein</fullName>
    </submittedName>
</protein>
<dbReference type="SUPFAM" id="SSF53062">
    <property type="entry name" value="PTS system fructose IIA component-like"/>
    <property type="match status" value="1"/>
</dbReference>
<dbReference type="Gene3D" id="3.40.50.300">
    <property type="entry name" value="P-loop containing nucleotide triphosphate hydrolases"/>
    <property type="match status" value="1"/>
</dbReference>
<evidence type="ECO:0000256" key="1">
    <source>
        <dbReference type="ARBA" id="ARBA00022679"/>
    </source>
</evidence>
<dbReference type="RefSeq" id="WP_152803265.1">
    <property type="nucleotide sequence ID" value="NZ_WHNX01000009.1"/>
</dbReference>
<dbReference type="Gene3D" id="3.40.50.510">
    <property type="entry name" value="Phosphotransferase system, mannose-type IIA component"/>
    <property type="match status" value="1"/>
</dbReference>
<dbReference type="EMBL" id="WHNX01000009">
    <property type="protein sequence ID" value="MPW25621.1"/>
    <property type="molecule type" value="Genomic_DNA"/>
</dbReference>
<evidence type="ECO:0000313" key="8">
    <source>
        <dbReference type="Proteomes" id="UP000440004"/>
    </source>
</evidence>
<accession>A0A6A7K8H3</accession>
<dbReference type="GO" id="GO:0016740">
    <property type="term" value="F:transferase activity"/>
    <property type="evidence" value="ECO:0007669"/>
    <property type="project" value="UniProtKB-KW"/>
</dbReference>
<keyword evidence="8" id="KW-1185">Reference proteome</keyword>
<dbReference type="CDD" id="cd00009">
    <property type="entry name" value="AAA"/>
    <property type="match status" value="1"/>
</dbReference>
<dbReference type="GO" id="GO:0016020">
    <property type="term" value="C:membrane"/>
    <property type="evidence" value="ECO:0007669"/>
    <property type="project" value="InterPro"/>
</dbReference>
<dbReference type="Pfam" id="PF00158">
    <property type="entry name" value="Sigma54_activat"/>
    <property type="match status" value="1"/>
</dbReference>
<feature type="domain" description="PRD" evidence="6">
    <location>
        <begin position="473"/>
        <end position="578"/>
    </location>
</feature>
<keyword evidence="1" id="KW-0808">Transferase</keyword>
<dbReference type="InterPro" id="IPR011608">
    <property type="entry name" value="PRD"/>
</dbReference>
<dbReference type="PROSITE" id="PS51096">
    <property type="entry name" value="PTS_EIIA_TYPE_4"/>
    <property type="match status" value="1"/>
</dbReference>
<dbReference type="PROSITE" id="PS50045">
    <property type="entry name" value="SIGMA54_INTERACT_4"/>
    <property type="match status" value="1"/>
</dbReference>
<dbReference type="SUPFAM" id="SSF63520">
    <property type="entry name" value="PTS-regulatory domain, PRD"/>
    <property type="match status" value="2"/>
</dbReference>
<dbReference type="PROSITE" id="PS51372">
    <property type="entry name" value="PRD_2"/>
    <property type="match status" value="2"/>
</dbReference>
<keyword evidence="2" id="KW-0547">Nucleotide-binding</keyword>
<keyword evidence="3" id="KW-0067">ATP-binding</keyword>
<evidence type="ECO:0000259" key="6">
    <source>
        <dbReference type="PROSITE" id="PS51372"/>
    </source>
</evidence>
<dbReference type="GO" id="GO:0006355">
    <property type="term" value="P:regulation of DNA-templated transcription"/>
    <property type="evidence" value="ECO:0007669"/>
    <property type="project" value="InterPro"/>
</dbReference>
<comment type="caution">
    <text evidence="7">The sequence shown here is derived from an EMBL/GenBank/DDBJ whole genome shotgun (WGS) entry which is preliminary data.</text>
</comment>
<dbReference type="SMART" id="SM00382">
    <property type="entry name" value="AAA"/>
    <property type="match status" value="1"/>
</dbReference>
<evidence type="ECO:0000259" key="4">
    <source>
        <dbReference type="PROSITE" id="PS50045"/>
    </source>
</evidence>
<dbReference type="InterPro" id="IPR036634">
    <property type="entry name" value="PRD_sf"/>
</dbReference>
<dbReference type="InterPro" id="IPR027417">
    <property type="entry name" value="P-loop_NTPase"/>
</dbReference>
<dbReference type="Pfam" id="PF03610">
    <property type="entry name" value="EIIA-man"/>
    <property type="match status" value="1"/>
</dbReference>
<dbReference type="Gene3D" id="1.10.1790.10">
    <property type="entry name" value="PRD domain"/>
    <property type="match status" value="2"/>
</dbReference>
<dbReference type="Pfam" id="PF00874">
    <property type="entry name" value="PRD"/>
    <property type="match status" value="2"/>
</dbReference>
<name>A0A6A7K8H3_9FIRM</name>
<feature type="domain" description="PTS EIIA type-4" evidence="5">
    <location>
        <begin position="581"/>
        <end position="711"/>
    </location>
</feature>
<dbReference type="Proteomes" id="UP000440004">
    <property type="component" value="Unassembled WGS sequence"/>
</dbReference>
<feature type="domain" description="PRD" evidence="6">
    <location>
        <begin position="832"/>
        <end position="930"/>
    </location>
</feature>
<dbReference type="GO" id="GO:0009401">
    <property type="term" value="P:phosphoenolpyruvate-dependent sugar phosphotransferase system"/>
    <property type="evidence" value="ECO:0007669"/>
    <property type="project" value="InterPro"/>
</dbReference>
<evidence type="ECO:0000256" key="3">
    <source>
        <dbReference type="ARBA" id="ARBA00022840"/>
    </source>
</evidence>
<organism evidence="7 8">
    <name type="scientific">Alkalibaculum sporogenes</name>
    <dbReference type="NCBI Taxonomy" id="2655001"/>
    <lineage>
        <taxon>Bacteria</taxon>
        <taxon>Bacillati</taxon>
        <taxon>Bacillota</taxon>
        <taxon>Clostridia</taxon>
        <taxon>Eubacteriales</taxon>
        <taxon>Eubacteriaceae</taxon>
        <taxon>Alkalibaculum</taxon>
    </lineage>
</organism>
<dbReference type="GO" id="GO:0005524">
    <property type="term" value="F:ATP binding"/>
    <property type="evidence" value="ECO:0007669"/>
    <property type="project" value="UniProtKB-KW"/>
</dbReference>
<dbReference type="AlphaFoldDB" id="A0A6A7K8H3"/>
<dbReference type="InterPro" id="IPR004701">
    <property type="entry name" value="PTS_EIIA_man-typ"/>
</dbReference>
<dbReference type="InterPro" id="IPR003593">
    <property type="entry name" value="AAA+_ATPase"/>
</dbReference>
<gene>
    <name evidence="7" type="ORF">GC105_07445</name>
</gene>
<dbReference type="InterPro" id="IPR002078">
    <property type="entry name" value="Sigma_54_int"/>
</dbReference>
<feature type="domain" description="Sigma-54 factor interaction" evidence="4">
    <location>
        <begin position="112"/>
        <end position="346"/>
    </location>
</feature>
<evidence type="ECO:0000259" key="5">
    <source>
        <dbReference type="PROSITE" id="PS51096"/>
    </source>
</evidence>
<evidence type="ECO:0000313" key="7">
    <source>
        <dbReference type="EMBL" id="MPW25621.1"/>
    </source>
</evidence>
<proteinExistence type="predicted"/>
<dbReference type="SUPFAM" id="SSF52540">
    <property type="entry name" value="P-loop containing nucleoside triphosphate hydrolases"/>
    <property type="match status" value="1"/>
</dbReference>
<dbReference type="InterPro" id="IPR036662">
    <property type="entry name" value="PTS_EIIA_man-typ_sf"/>
</dbReference>
<reference evidence="7 8" key="1">
    <citation type="submission" date="2019-10" db="EMBL/GenBank/DDBJ databases">
        <title>Alkalibaculum tamaniensis sp.nov., a new alkaliphilic acetogen, isolated on methoxylated aromatics from a mud volcano.</title>
        <authorList>
            <person name="Khomyakova M.A."/>
            <person name="Merkel A.Y."/>
            <person name="Bonch-Osmolovskaya E.A."/>
            <person name="Slobodkin A.I."/>
        </authorList>
    </citation>
    <scope>NUCLEOTIDE SEQUENCE [LARGE SCALE GENOMIC DNA]</scope>
    <source>
        <strain evidence="7 8">M08DMB</strain>
    </source>
</reference>
<sequence>MKRKQKVFNALKSLCESITIMDIRNGIQGITTENISDITQISRNNVSFELNTLIGEKKVIKIVGRPVYYFEKTQLESIISKKINKTSFDSIDELIVDTQKIKETENDLFEQMIGCYGSLQNHIKKLKAAVIYPPNGLHTMLVGPTGVGKSTFAELMYKYALVNKVIAEEGKLIVFNCAEYSENPQLLMSQLFGYMKGAFTGADSDKQGLIDKANGGFLFLDEIHRLSPEGQEMLFTLIDKNLYRRLGEVELHRIAKVRIIGATTKKIDSSLLSTFIRRIPIVINLPSLIERTQNERMDLIKQFIYNESIRINADIRVDRQVIESLLLYDCIGNIGQLKSDIQLVCARGYLDYKVQNRDSVEISIPLLPDYIYEGYFRSKKRSESVKLDTENQEALLFSKEHGVLFEGLDDKYNISKKVYKIINEKLASYSIEGCSPEVINKIIDKDIHKYLWDLEQKFNIKYYTIQKEEIFKVIEPVIYYAVENALRKAEEILEKNFNNKAYIALSMHVSELIKKIEDKRYNNIEDRKEILTNYPQEYKAAQMIKQDLERDLHIQIVEEEIIFITMFLYAMNKENNYDHSKITILIICHGENTASSIAKVANSLLGTNICYSLDMPLDMKVGEAFQQAVDIVKSINQGKGVLLMVDMGALTTFSTFITEKTGIQTATIEMVSTPLVLEAVRKCLFSECDLNVLCNDLKTITPYRERKKECKREFQQCVLVTCITGIGTAKKIISFIKQNSELLDQNIMYIPLNEREYLSKMEYYKNNAVAVIGTLDLKIENVPYIPTDEIIEENGVKRLESILGLQEYNNKEITQLTDSDIIHILGVTLVFLNPQKIYNALKTRYYSILNELNSVDNDKLKTKFFIHCSCMVERLIKNESIYYQNTNQKIKEYIKLYNILCFNFEEIEEIFGISIPDTEICYIIDLFNTL</sequence>
<evidence type="ECO:0000256" key="2">
    <source>
        <dbReference type="ARBA" id="ARBA00022741"/>
    </source>
</evidence>
<dbReference type="PANTHER" id="PTHR32071:SF90">
    <property type="entry name" value="TRANSCRIPTIONAL REGULATORY PROTEIN LEVR"/>
    <property type="match status" value="1"/>
</dbReference>
<dbReference type="PANTHER" id="PTHR32071">
    <property type="entry name" value="TRANSCRIPTIONAL REGULATORY PROTEIN"/>
    <property type="match status" value="1"/>
</dbReference>